<keyword evidence="2" id="KW-1185">Reference proteome</keyword>
<evidence type="ECO:0000313" key="2">
    <source>
        <dbReference type="Proteomes" id="UP001230268"/>
    </source>
</evidence>
<comment type="caution">
    <text evidence="1">The sequence shown here is derived from an EMBL/GenBank/DDBJ whole genome shotgun (WGS) entry which is preliminary data.</text>
</comment>
<dbReference type="AlphaFoldDB" id="A0AAD8LQA7"/>
<organism evidence="1 2">
    <name type="scientific">Babesia gibsoni</name>
    <dbReference type="NCBI Taxonomy" id="33632"/>
    <lineage>
        <taxon>Eukaryota</taxon>
        <taxon>Sar</taxon>
        <taxon>Alveolata</taxon>
        <taxon>Apicomplexa</taxon>
        <taxon>Aconoidasida</taxon>
        <taxon>Piroplasmida</taxon>
        <taxon>Babesiidae</taxon>
        <taxon>Babesia</taxon>
    </lineage>
</organism>
<protein>
    <submittedName>
        <fullName evidence="1">Uncharacterized protein</fullName>
    </submittedName>
</protein>
<sequence length="289" mass="32264">MLNIKVEHVDQANSNDDFRAFSGVVQDSSNIKNGRSLESWKGKHVIGIAKDANIKEHVVIQNHPVARLMLLPEMPAIQVKSIVSNLIPLCRALICEHLHLRTVENDVVVLLSESMEPAVPYLQWLLMKNARVLLFLPATESQNEESETVDDLYKHDLFDHGRFKGLATNVIIKRSMVEGISQHTLKLTKGMGASAIAILPGAEVAFCAEEEQLCRQLLLAAGMGCRIVWQTSLQQMDPCECRCLFSKAITLGFFNFNTMLEAHSSDGHIQHGLLEIVNRAADNEVFTRK</sequence>
<accession>A0AAD8LQA7</accession>
<dbReference type="Proteomes" id="UP001230268">
    <property type="component" value="Unassembled WGS sequence"/>
</dbReference>
<name>A0AAD8LQA7_BABGI</name>
<dbReference type="EMBL" id="JAVEPI010000002">
    <property type="protein sequence ID" value="KAK1443723.1"/>
    <property type="molecule type" value="Genomic_DNA"/>
</dbReference>
<evidence type="ECO:0000313" key="1">
    <source>
        <dbReference type="EMBL" id="KAK1443723.1"/>
    </source>
</evidence>
<reference evidence="1" key="1">
    <citation type="submission" date="2023-08" db="EMBL/GenBank/DDBJ databases">
        <title>Draft sequence of the Babesia gibsoni genome.</title>
        <authorList>
            <person name="Yamagishi J.Y."/>
            <person name="Xuan X.X."/>
        </authorList>
    </citation>
    <scope>NUCLEOTIDE SEQUENCE</scope>
    <source>
        <strain evidence="1">Azabu</strain>
    </source>
</reference>
<proteinExistence type="predicted"/>
<gene>
    <name evidence="1" type="ORF">BgAZ_205990</name>
</gene>